<sequence length="251" mass="28355">MEAAEEATSVVRHEEEEEEEEEEKGKASWQWNAYSAEDLKRTVVESTDSAIRSARSLHENSSTHLQTLQDSMPKVKSQFKSYEDTFFKKVKDELMSAREHPNVAIGVAVASGLLLMRGPRRFLFRHTLGRLQSEEAQFNRAERNVKDLNLSVDLLKKESTKLLERAALAEKDMKRGHAEVMNAGTDIQRLAKSVYKIESQATDLMDGLREIPGREALKLRAEVASMASFVKQQRIALDKRIGKISDLGVPV</sequence>
<evidence type="ECO:0000313" key="3">
    <source>
        <dbReference type="EMBL" id="KAF9596259.1"/>
    </source>
</evidence>
<organism evidence="3 4">
    <name type="scientific">Coptis chinensis</name>
    <dbReference type="NCBI Taxonomy" id="261450"/>
    <lineage>
        <taxon>Eukaryota</taxon>
        <taxon>Viridiplantae</taxon>
        <taxon>Streptophyta</taxon>
        <taxon>Embryophyta</taxon>
        <taxon>Tracheophyta</taxon>
        <taxon>Spermatophyta</taxon>
        <taxon>Magnoliopsida</taxon>
        <taxon>Ranunculales</taxon>
        <taxon>Ranunculaceae</taxon>
        <taxon>Coptidoideae</taxon>
        <taxon>Coptis</taxon>
    </lineage>
</organism>
<dbReference type="EMBL" id="JADFTS010000007">
    <property type="protein sequence ID" value="KAF9596259.1"/>
    <property type="molecule type" value="Genomic_DNA"/>
</dbReference>
<dbReference type="AlphaFoldDB" id="A0A835LLV1"/>
<comment type="caution">
    <text evidence="3">The sequence shown here is derived from an EMBL/GenBank/DDBJ whole genome shotgun (WGS) entry which is preliminary data.</text>
</comment>
<dbReference type="PANTHER" id="PTHR34554:SF2">
    <property type="entry name" value="RGS1-HXK1-INTERACTING PROTEIN 1"/>
    <property type="match status" value="1"/>
</dbReference>
<name>A0A835LLV1_9MAGN</name>
<protein>
    <submittedName>
        <fullName evidence="3">Uncharacterized protein</fullName>
    </submittedName>
</protein>
<evidence type="ECO:0000256" key="2">
    <source>
        <dbReference type="SAM" id="MobiDB-lite"/>
    </source>
</evidence>
<gene>
    <name evidence="3" type="ORF">IFM89_008422</name>
</gene>
<keyword evidence="4" id="KW-1185">Reference proteome</keyword>
<evidence type="ECO:0000313" key="4">
    <source>
        <dbReference type="Proteomes" id="UP000631114"/>
    </source>
</evidence>
<evidence type="ECO:0000256" key="1">
    <source>
        <dbReference type="SAM" id="Coils"/>
    </source>
</evidence>
<feature type="region of interest" description="Disordered" evidence="2">
    <location>
        <begin position="1"/>
        <end position="28"/>
    </location>
</feature>
<dbReference type="InterPro" id="IPR053284">
    <property type="entry name" value="RGS1-HXK1_interactor"/>
</dbReference>
<dbReference type="PANTHER" id="PTHR34554">
    <property type="entry name" value="RGS1-HXK1-INTERACTING PROTEIN 1"/>
    <property type="match status" value="1"/>
</dbReference>
<dbReference type="OrthoDB" id="1914410at2759"/>
<dbReference type="Proteomes" id="UP000631114">
    <property type="component" value="Unassembled WGS sequence"/>
</dbReference>
<feature type="coiled-coil region" evidence="1">
    <location>
        <begin position="131"/>
        <end position="172"/>
    </location>
</feature>
<proteinExistence type="predicted"/>
<accession>A0A835LLV1</accession>
<reference evidence="3 4" key="1">
    <citation type="submission" date="2020-10" db="EMBL/GenBank/DDBJ databases">
        <title>The Coptis chinensis genome and diversification of protoberbering-type alkaloids.</title>
        <authorList>
            <person name="Wang B."/>
            <person name="Shu S."/>
            <person name="Song C."/>
            <person name="Liu Y."/>
        </authorList>
    </citation>
    <scope>NUCLEOTIDE SEQUENCE [LARGE SCALE GENOMIC DNA]</scope>
    <source>
        <strain evidence="3">HL-2020</strain>
        <tissue evidence="3">Leaf</tissue>
    </source>
</reference>
<keyword evidence="1" id="KW-0175">Coiled coil</keyword>